<dbReference type="EMBL" id="QUMS01000001">
    <property type="protein sequence ID" value="REG11586.1"/>
    <property type="molecule type" value="Genomic_DNA"/>
</dbReference>
<feature type="domain" description="Muconolactone isomerase" evidence="1">
    <location>
        <begin position="10"/>
        <end position="87"/>
    </location>
</feature>
<comment type="caution">
    <text evidence="2">The sequence shown here is derived from an EMBL/GenBank/DDBJ whole genome shotgun (WGS) entry which is preliminary data.</text>
</comment>
<dbReference type="Proteomes" id="UP000256388">
    <property type="component" value="Unassembled WGS sequence"/>
</dbReference>
<evidence type="ECO:0000313" key="2">
    <source>
        <dbReference type="EMBL" id="REG11586.1"/>
    </source>
</evidence>
<keyword evidence="3" id="KW-1185">Reference proteome</keyword>
<dbReference type="AlphaFoldDB" id="A0A347ZRC7"/>
<keyword evidence="2" id="KW-0413">Isomerase</keyword>
<evidence type="ECO:0000313" key="3">
    <source>
        <dbReference type="Proteomes" id="UP000256388"/>
    </source>
</evidence>
<name>A0A347ZRC7_9CHLR</name>
<gene>
    <name evidence="2" type="ORF">DFR64_1478</name>
</gene>
<dbReference type="InterPro" id="IPR026029">
    <property type="entry name" value="MLI_dom"/>
</dbReference>
<dbReference type="Pfam" id="PF02426">
    <property type="entry name" value="MIase"/>
    <property type="match status" value="1"/>
</dbReference>
<dbReference type="SUPFAM" id="SSF54909">
    <property type="entry name" value="Dimeric alpha+beta barrel"/>
    <property type="match status" value="1"/>
</dbReference>
<dbReference type="Gene3D" id="3.30.70.1060">
    <property type="entry name" value="Dimeric alpha+beta barrel"/>
    <property type="match status" value="1"/>
</dbReference>
<accession>A0A347ZRC7</accession>
<dbReference type="GO" id="GO:0016853">
    <property type="term" value="F:isomerase activity"/>
    <property type="evidence" value="ECO:0007669"/>
    <property type="project" value="UniProtKB-KW"/>
</dbReference>
<dbReference type="RefSeq" id="WP_116224710.1">
    <property type="nucleotide sequence ID" value="NZ_AP018437.1"/>
</dbReference>
<proteinExistence type="predicted"/>
<dbReference type="InterPro" id="IPR011008">
    <property type="entry name" value="Dimeric_a/b-barrel"/>
</dbReference>
<organism evidence="2 3">
    <name type="scientific">Pelolinea submarina</name>
    <dbReference type="NCBI Taxonomy" id="913107"/>
    <lineage>
        <taxon>Bacteria</taxon>
        <taxon>Bacillati</taxon>
        <taxon>Chloroflexota</taxon>
        <taxon>Anaerolineae</taxon>
        <taxon>Anaerolineales</taxon>
        <taxon>Anaerolineaceae</taxon>
        <taxon>Pelolinea</taxon>
    </lineage>
</organism>
<dbReference type="OrthoDB" id="165571at2"/>
<sequence length="95" mass="10887">MKILVLEREKPDLTPAEVQPHLMDEARAAWKLVQEGTFREMYFTAEEHTAVIMLEADSVETAREILADLPLVRAGLIEFEVIPLRPYDGFARLFS</sequence>
<reference evidence="2 3" key="1">
    <citation type="submission" date="2018-08" db="EMBL/GenBank/DDBJ databases">
        <title>Genomic Encyclopedia of Type Strains, Phase IV (KMG-IV): sequencing the most valuable type-strain genomes for metagenomic binning, comparative biology and taxonomic classification.</title>
        <authorList>
            <person name="Goeker M."/>
        </authorList>
    </citation>
    <scope>NUCLEOTIDE SEQUENCE [LARGE SCALE GENOMIC DNA]</scope>
    <source>
        <strain evidence="2 3">DSM 23923</strain>
    </source>
</reference>
<evidence type="ECO:0000259" key="1">
    <source>
        <dbReference type="Pfam" id="PF02426"/>
    </source>
</evidence>
<protein>
    <submittedName>
        <fullName evidence="2">Muconolactone delta-isomerase</fullName>
    </submittedName>
</protein>